<keyword evidence="6" id="KW-0029">Amino-acid transport</keyword>
<keyword evidence="8 10" id="KW-0472">Membrane</keyword>
<gene>
    <name evidence="11" type="ORF">RMCC_5132</name>
</gene>
<feature type="transmembrane region" description="Helical" evidence="10">
    <location>
        <begin position="239"/>
        <end position="260"/>
    </location>
</feature>
<keyword evidence="5 10" id="KW-0812">Transmembrane</keyword>
<feature type="transmembrane region" description="Helical" evidence="10">
    <location>
        <begin position="318"/>
        <end position="337"/>
    </location>
</feature>
<comment type="caution">
    <text evidence="11">The sequence shown here is derived from an EMBL/GenBank/DDBJ whole genome shotgun (WGS) entry which is preliminary data.</text>
</comment>
<keyword evidence="3" id="KW-1003">Cell membrane</keyword>
<dbReference type="GO" id="GO:0015190">
    <property type="term" value="F:L-leucine transmembrane transporter activity"/>
    <property type="evidence" value="ECO:0007669"/>
    <property type="project" value="TreeGrafter"/>
</dbReference>
<dbReference type="Pfam" id="PF02653">
    <property type="entry name" value="BPD_transp_2"/>
    <property type="match status" value="1"/>
</dbReference>
<reference evidence="12" key="2">
    <citation type="submission" date="2016-02" db="EMBL/GenBank/DDBJ databases">
        <title>Draft genome sequence of five rapidly growing Mycobacterium species.</title>
        <authorList>
            <person name="Katahira K."/>
            <person name="Gotou Y."/>
            <person name="Iida K."/>
            <person name="Ogura Y."/>
            <person name="Hayashi T."/>
        </authorList>
    </citation>
    <scope>NUCLEOTIDE SEQUENCE [LARGE SCALE GENOMIC DNA]</scope>
    <source>
        <strain evidence="12">JCM15298</strain>
    </source>
</reference>
<keyword evidence="2" id="KW-0813">Transport</keyword>
<dbReference type="GO" id="GO:0015192">
    <property type="term" value="F:L-phenylalanine transmembrane transporter activity"/>
    <property type="evidence" value="ECO:0007669"/>
    <property type="project" value="TreeGrafter"/>
</dbReference>
<evidence type="ECO:0000313" key="12">
    <source>
        <dbReference type="Proteomes" id="UP000069443"/>
    </source>
</evidence>
<keyword evidence="4" id="KW-0997">Cell inner membrane</keyword>
<protein>
    <submittedName>
        <fullName evidence="11">Inner-membrane translocator</fullName>
    </submittedName>
</protein>
<dbReference type="RefSeq" id="WP_062658998.1">
    <property type="nucleotide sequence ID" value="NZ_BCSY01000079.1"/>
</dbReference>
<evidence type="ECO:0000256" key="9">
    <source>
        <dbReference type="ARBA" id="ARBA00037998"/>
    </source>
</evidence>
<evidence type="ECO:0000313" key="11">
    <source>
        <dbReference type="EMBL" id="GAS98167.1"/>
    </source>
</evidence>
<keyword evidence="12" id="KW-1185">Reference proteome</keyword>
<evidence type="ECO:0000256" key="4">
    <source>
        <dbReference type="ARBA" id="ARBA00022519"/>
    </source>
</evidence>
<dbReference type="GO" id="GO:0042941">
    <property type="term" value="P:D-alanine transmembrane transport"/>
    <property type="evidence" value="ECO:0007669"/>
    <property type="project" value="TreeGrafter"/>
</dbReference>
<dbReference type="PANTHER" id="PTHR11795">
    <property type="entry name" value="BRANCHED-CHAIN AMINO ACID TRANSPORT SYSTEM PERMEASE PROTEIN LIVH"/>
    <property type="match status" value="1"/>
</dbReference>
<feature type="transmembrane region" description="Helical" evidence="10">
    <location>
        <begin position="98"/>
        <end position="122"/>
    </location>
</feature>
<dbReference type="STRING" id="228230.RMCC_5132"/>
<feature type="transmembrane region" description="Helical" evidence="10">
    <location>
        <begin position="266"/>
        <end position="287"/>
    </location>
</feature>
<dbReference type="GO" id="GO:0015808">
    <property type="term" value="P:L-alanine transport"/>
    <property type="evidence" value="ECO:0007669"/>
    <property type="project" value="TreeGrafter"/>
</dbReference>
<reference evidence="12" key="1">
    <citation type="journal article" date="2016" name="Genome Announc.">
        <title>Draft Genome Sequences of Five Rapidly Growing Mycobacterium Species, M. thermoresistibile, M. fortuitum subsp. acetamidolyticum, M. canariasense, M. brisbanense, and M. novocastrense.</title>
        <authorList>
            <person name="Katahira K."/>
            <person name="Ogura Y."/>
            <person name="Gotoh Y."/>
            <person name="Hayashi T."/>
        </authorList>
    </citation>
    <scope>NUCLEOTIDE SEQUENCE [LARGE SCALE GENOMIC DNA]</scope>
    <source>
        <strain evidence="12">JCM15298</strain>
    </source>
</reference>
<proteinExistence type="inferred from homology"/>
<comment type="similarity">
    <text evidence="9">Belongs to the binding-protein-dependent transport system permease family. LivHM subfamily.</text>
</comment>
<dbReference type="OrthoDB" id="9807115at2"/>
<feature type="transmembrane region" description="Helical" evidence="10">
    <location>
        <begin position="294"/>
        <end position="312"/>
    </location>
</feature>
<feature type="transmembrane region" description="Helical" evidence="10">
    <location>
        <begin position="183"/>
        <end position="210"/>
    </location>
</feature>
<dbReference type="AlphaFoldDB" id="A0A100WGI8"/>
<evidence type="ECO:0000256" key="1">
    <source>
        <dbReference type="ARBA" id="ARBA00004651"/>
    </source>
</evidence>
<feature type="transmembrane region" description="Helical" evidence="10">
    <location>
        <begin position="39"/>
        <end position="58"/>
    </location>
</feature>
<dbReference type="EMBL" id="BCSY01000079">
    <property type="protein sequence ID" value="GAS98167.1"/>
    <property type="molecule type" value="Genomic_DNA"/>
</dbReference>
<evidence type="ECO:0000256" key="5">
    <source>
        <dbReference type="ARBA" id="ARBA00022692"/>
    </source>
</evidence>
<dbReference type="Proteomes" id="UP000069443">
    <property type="component" value="Unassembled WGS sequence"/>
</dbReference>
<name>A0A100WGI8_MYCCR</name>
<dbReference type="CDD" id="cd06582">
    <property type="entry name" value="TM_PBP1_LivH_like"/>
    <property type="match status" value="1"/>
</dbReference>
<evidence type="ECO:0000256" key="3">
    <source>
        <dbReference type="ARBA" id="ARBA00022475"/>
    </source>
</evidence>
<accession>A0A100WGI8</accession>
<dbReference type="GO" id="GO:0015188">
    <property type="term" value="F:L-isoleucine transmembrane transporter activity"/>
    <property type="evidence" value="ECO:0007669"/>
    <property type="project" value="TreeGrafter"/>
</dbReference>
<dbReference type="InterPro" id="IPR052157">
    <property type="entry name" value="BCAA_transport_permease"/>
</dbReference>
<dbReference type="PANTHER" id="PTHR11795:SF371">
    <property type="entry name" value="HIGH-AFFINITY BRANCHED-CHAIN AMINO ACID TRANSPORT SYSTEM PERMEASE PROTEIN LIVH"/>
    <property type="match status" value="1"/>
</dbReference>
<comment type="subcellular location">
    <subcellularLocation>
        <location evidence="1">Cell membrane</location>
        <topology evidence="1">Multi-pass membrane protein</topology>
    </subcellularLocation>
</comment>
<dbReference type="GO" id="GO:1903806">
    <property type="term" value="P:L-isoleucine import across plasma membrane"/>
    <property type="evidence" value="ECO:0007669"/>
    <property type="project" value="TreeGrafter"/>
</dbReference>
<evidence type="ECO:0000256" key="7">
    <source>
        <dbReference type="ARBA" id="ARBA00022989"/>
    </source>
</evidence>
<organism evidence="11 12">
    <name type="scientific">Mycolicibacterium canariasense</name>
    <name type="common">Mycobacterium canariasense</name>
    <dbReference type="NCBI Taxonomy" id="228230"/>
    <lineage>
        <taxon>Bacteria</taxon>
        <taxon>Bacillati</taxon>
        <taxon>Actinomycetota</taxon>
        <taxon>Actinomycetes</taxon>
        <taxon>Mycobacteriales</taxon>
        <taxon>Mycobacteriaceae</taxon>
        <taxon>Mycolicibacterium</taxon>
    </lineage>
</organism>
<evidence type="ECO:0000256" key="6">
    <source>
        <dbReference type="ARBA" id="ARBA00022970"/>
    </source>
</evidence>
<evidence type="ECO:0000256" key="8">
    <source>
        <dbReference type="ARBA" id="ARBA00023136"/>
    </source>
</evidence>
<feature type="transmembrane region" description="Helical" evidence="10">
    <location>
        <begin position="65"/>
        <end position="86"/>
    </location>
</feature>
<feature type="transmembrane region" description="Helical" evidence="10">
    <location>
        <begin position="134"/>
        <end position="156"/>
    </location>
</feature>
<evidence type="ECO:0000256" key="10">
    <source>
        <dbReference type="SAM" id="Phobius"/>
    </source>
</evidence>
<dbReference type="GO" id="GO:0005304">
    <property type="term" value="F:L-valine transmembrane transporter activity"/>
    <property type="evidence" value="ECO:0007669"/>
    <property type="project" value="TreeGrafter"/>
</dbReference>
<keyword evidence="7 10" id="KW-1133">Transmembrane helix</keyword>
<evidence type="ECO:0000256" key="2">
    <source>
        <dbReference type="ARBA" id="ARBA00022448"/>
    </source>
</evidence>
<dbReference type="GO" id="GO:0005886">
    <property type="term" value="C:plasma membrane"/>
    <property type="evidence" value="ECO:0007669"/>
    <property type="project" value="UniProtKB-SubCell"/>
</dbReference>
<sequence>MTPDCIGQYVCTAANINFNVDNLVNGFGQLTIDGLSWGAIYALVAVGYTLVFGVLRLINFAHSEIFMLGMFGAYFALDIILGFTPSGTPYNKGIALTVLYLAIAMVVAMLVSGAAAVGLEVVAYRPLRKRNARALTFLITAIGMSFVLQEFVHFVLPKIITGYGGSNAQQPIILVQPKTQFTIFGATVSNVTIVIVVAALVLAVLTDIAINRTKFGRGIRAVAQDPTTATLMGVSRERVIMTTFLIGGLLAGAAALLYIMKLPQGIIYSGGFLLGIKAFSAAVLGGIGNLRGALLGGLILGVMENYGQALFGTQWRDVVAFVLLVLVLLIRPTGILGESLGKARA</sequence>
<dbReference type="InterPro" id="IPR001851">
    <property type="entry name" value="ABC_transp_permease"/>
</dbReference>